<evidence type="ECO:0000259" key="12">
    <source>
        <dbReference type="Pfam" id="PF05746"/>
    </source>
</evidence>
<keyword evidence="8 11" id="KW-0648">Protein biosynthesis</keyword>
<gene>
    <name evidence="11" type="primary">glyS</name>
    <name evidence="13" type="ORF">L196_05575</name>
</gene>
<dbReference type="PANTHER" id="PTHR30075">
    <property type="entry name" value="GLYCYL-TRNA SYNTHETASE"/>
    <property type="match status" value="1"/>
</dbReference>
<proteinExistence type="inferred from homology"/>
<dbReference type="InterPro" id="IPR015944">
    <property type="entry name" value="Gly-tRNA-synth_bsu"/>
</dbReference>
<organism evidence="13 14">
    <name type="scientific">Cycloclasticus pugetii</name>
    <dbReference type="NCBI Taxonomy" id="34068"/>
    <lineage>
        <taxon>Bacteria</taxon>
        <taxon>Pseudomonadati</taxon>
        <taxon>Pseudomonadota</taxon>
        <taxon>Gammaproteobacteria</taxon>
        <taxon>Thiotrichales</taxon>
        <taxon>Piscirickettsiaceae</taxon>
        <taxon>Cycloclasticus</taxon>
    </lineage>
</organism>
<keyword evidence="4 11" id="KW-0963">Cytoplasm</keyword>
<dbReference type="Proteomes" id="UP000015462">
    <property type="component" value="Unassembled WGS sequence"/>
</dbReference>
<keyword evidence="5 11" id="KW-0436">Ligase</keyword>
<name>A0AB33Z0X6_9GAMM</name>
<dbReference type="GO" id="GO:0004820">
    <property type="term" value="F:glycine-tRNA ligase activity"/>
    <property type="evidence" value="ECO:0007669"/>
    <property type="project" value="UniProtKB-UniRule"/>
</dbReference>
<dbReference type="PRINTS" id="PR01045">
    <property type="entry name" value="TRNASYNTHGB"/>
</dbReference>
<dbReference type="HAMAP" id="MF_00255">
    <property type="entry name" value="Gly_tRNA_synth_beta"/>
    <property type="match status" value="1"/>
</dbReference>
<evidence type="ECO:0000313" key="14">
    <source>
        <dbReference type="Proteomes" id="UP000015462"/>
    </source>
</evidence>
<dbReference type="NCBIfam" id="TIGR00211">
    <property type="entry name" value="glyS"/>
    <property type="match status" value="1"/>
</dbReference>
<dbReference type="GO" id="GO:0004814">
    <property type="term" value="F:arginine-tRNA ligase activity"/>
    <property type="evidence" value="ECO:0007669"/>
    <property type="project" value="InterPro"/>
</dbReference>
<evidence type="ECO:0000313" key="13">
    <source>
        <dbReference type="EMBL" id="EPD13086.1"/>
    </source>
</evidence>
<comment type="caution">
    <text evidence="13">The sequence shown here is derived from an EMBL/GenBank/DDBJ whole genome shotgun (WGS) entry which is preliminary data.</text>
</comment>
<dbReference type="InterPro" id="IPR006194">
    <property type="entry name" value="Gly-tRNA-synth_heterodimer"/>
</dbReference>
<comment type="similarity">
    <text evidence="2 11">Belongs to the class-II aminoacyl-tRNA synthetase family.</text>
</comment>
<evidence type="ECO:0000256" key="6">
    <source>
        <dbReference type="ARBA" id="ARBA00022741"/>
    </source>
</evidence>
<accession>A0AB33Z0X6</accession>
<dbReference type="GO" id="GO:0005524">
    <property type="term" value="F:ATP binding"/>
    <property type="evidence" value="ECO:0007669"/>
    <property type="project" value="UniProtKB-UniRule"/>
</dbReference>
<keyword evidence="14" id="KW-1185">Reference proteome</keyword>
<comment type="subunit">
    <text evidence="3 11">Tetramer of two alpha and two beta subunits.</text>
</comment>
<dbReference type="Pfam" id="PF05746">
    <property type="entry name" value="DALR_1"/>
    <property type="match status" value="1"/>
</dbReference>
<dbReference type="RefSeq" id="WP_016390253.1">
    <property type="nucleotide sequence ID" value="NZ_KE646807.1"/>
</dbReference>
<evidence type="ECO:0000256" key="7">
    <source>
        <dbReference type="ARBA" id="ARBA00022840"/>
    </source>
</evidence>
<keyword evidence="9 11" id="KW-0030">Aminoacyl-tRNA synthetase</keyword>
<keyword evidence="7 11" id="KW-0067">ATP-binding</keyword>
<dbReference type="EMBL" id="ASHL01000004">
    <property type="protein sequence ID" value="EPD13086.1"/>
    <property type="molecule type" value="Genomic_DNA"/>
</dbReference>
<dbReference type="GO" id="GO:0005829">
    <property type="term" value="C:cytosol"/>
    <property type="evidence" value="ECO:0007669"/>
    <property type="project" value="TreeGrafter"/>
</dbReference>
<evidence type="ECO:0000256" key="2">
    <source>
        <dbReference type="ARBA" id="ARBA00008226"/>
    </source>
</evidence>
<evidence type="ECO:0000256" key="4">
    <source>
        <dbReference type="ARBA" id="ARBA00022490"/>
    </source>
</evidence>
<dbReference type="InterPro" id="IPR008909">
    <property type="entry name" value="DALR_anticod-bd"/>
</dbReference>
<evidence type="ECO:0000256" key="10">
    <source>
        <dbReference type="ARBA" id="ARBA00047937"/>
    </source>
</evidence>
<dbReference type="PANTHER" id="PTHR30075:SF2">
    <property type="entry name" value="GLYCINE--TRNA LIGASE, CHLOROPLASTIC_MITOCHONDRIAL 2"/>
    <property type="match status" value="1"/>
</dbReference>
<sequence length="688" mass="76716">MAETKDLLFELGCEELPPSTLKTLRDHLLSAICSGLEEAKLGFTRTHSFATPRRLAVWIEALETTQEDIHVEKRGPAIAAAYDAEGNPSKAALGFARGCGASFDDLGTLKTDKGEWLSYKKLEKGQSAKALIPSIIEKALTRLPIAKRMRWGHSNDAFVRPVHSVLLLLGDEVINTQFFAVNASNTSFGHRFHAPGPITIEEASQYNDKLANAHVIASFEDRKALIEQQAIQAANAVNGQAHIEPSLLDEITALVEYPVAVTGSFDDHFLALPKEVLITTMQINQKYFPILDENGELLPYFITISNIDSNNPSSVSHGNERVIRPRLSDAEFFWQQDMKKTLAERISSLDNVIFQQKLGSIGEKTRRVEKLSIQLADQLGRDTALASRAALLSKTDLVTDMVGEFASLQGVIGRYYAKENGEPDEVAEALQEQYWPKQSGGVLPTSKTGQLLALTDKLDTVVGIFSVGLLPTGDKDPFALRRASLGILRIIIEGQLELDLKELISLSCAQFSHTFDTNKIKELVLNFMLDRLKGYCLSNHYSPEQFVSVASVDCTRPVDFMNRIRAVKDFSKLDEAMSLTEANKRIQNLLKKAPDNVSALFDASRLVDQQEIYLYEQLQLIETQTQPLIEQQQYIEALKVLSKLKTPIDDFFEHVFIMAEDEQLKHSRLALLNKIHSNFIKIADISIC</sequence>
<evidence type="ECO:0000256" key="8">
    <source>
        <dbReference type="ARBA" id="ARBA00022917"/>
    </source>
</evidence>
<protein>
    <recommendedName>
        <fullName evidence="11">Glycine--tRNA ligase beta subunit</fullName>
        <ecNumber evidence="11">6.1.1.14</ecNumber>
    </recommendedName>
    <alternativeName>
        <fullName evidence="11">Glycyl-tRNA synthetase beta subunit</fullName>
        <shortName evidence="11">GlyRS</shortName>
    </alternativeName>
</protein>
<evidence type="ECO:0000256" key="1">
    <source>
        <dbReference type="ARBA" id="ARBA00004496"/>
    </source>
</evidence>
<dbReference type="AlphaFoldDB" id="A0AB33Z0X6"/>
<evidence type="ECO:0000256" key="3">
    <source>
        <dbReference type="ARBA" id="ARBA00011209"/>
    </source>
</evidence>
<keyword evidence="6 11" id="KW-0547">Nucleotide-binding</keyword>
<dbReference type="PROSITE" id="PS50861">
    <property type="entry name" value="AA_TRNA_LIGASE_II_GLYAB"/>
    <property type="match status" value="1"/>
</dbReference>
<feature type="domain" description="DALR anticodon binding" evidence="12">
    <location>
        <begin position="581"/>
        <end position="676"/>
    </location>
</feature>
<dbReference type="Pfam" id="PF02092">
    <property type="entry name" value="tRNA_synt_2f"/>
    <property type="match status" value="1"/>
</dbReference>
<dbReference type="EC" id="6.1.1.14" evidence="11"/>
<dbReference type="GO" id="GO:0006426">
    <property type="term" value="P:glycyl-tRNA aminoacylation"/>
    <property type="evidence" value="ECO:0007669"/>
    <property type="project" value="UniProtKB-UniRule"/>
</dbReference>
<dbReference type="SUPFAM" id="SSF109604">
    <property type="entry name" value="HD-domain/PDEase-like"/>
    <property type="match status" value="1"/>
</dbReference>
<reference evidence="13 14" key="1">
    <citation type="journal article" date="2013" name="Genome Announc.">
        <title>Genome Sequence of the Pyrene- and Fluoranthene-Degrading Bacterium Cycloclasticus sp. Strain PY97M.</title>
        <authorList>
            <person name="Cui Z."/>
            <person name="Xu G."/>
            <person name="Li Q."/>
            <person name="Gao W."/>
            <person name="Zheng L."/>
        </authorList>
    </citation>
    <scope>NUCLEOTIDE SEQUENCE [LARGE SCALE GENOMIC DNA]</scope>
    <source>
        <strain evidence="13 14">PY97M</strain>
    </source>
</reference>
<comment type="subcellular location">
    <subcellularLocation>
        <location evidence="1 11">Cytoplasm</location>
    </subcellularLocation>
</comment>
<evidence type="ECO:0000256" key="5">
    <source>
        <dbReference type="ARBA" id="ARBA00022598"/>
    </source>
</evidence>
<dbReference type="GO" id="GO:0006420">
    <property type="term" value="P:arginyl-tRNA aminoacylation"/>
    <property type="evidence" value="ECO:0007669"/>
    <property type="project" value="InterPro"/>
</dbReference>
<comment type="catalytic activity">
    <reaction evidence="10 11">
        <text>tRNA(Gly) + glycine + ATP = glycyl-tRNA(Gly) + AMP + diphosphate</text>
        <dbReference type="Rhea" id="RHEA:16013"/>
        <dbReference type="Rhea" id="RHEA-COMP:9664"/>
        <dbReference type="Rhea" id="RHEA-COMP:9683"/>
        <dbReference type="ChEBI" id="CHEBI:30616"/>
        <dbReference type="ChEBI" id="CHEBI:33019"/>
        <dbReference type="ChEBI" id="CHEBI:57305"/>
        <dbReference type="ChEBI" id="CHEBI:78442"/>
        <dbReference type="ChEBI" id="CHEBI:78522"/>
        <dbReference type="ChEBI" id="CHEBI:456215"/>
        <dbReference type="EC" id="6.1.1.14"/>
    </reaction>
</comment>
<evidence type="ECO:0000256" key="9">
    <source>
        <dbReference type="ARBA" id="ARBA00023146"/>
    </source>
</evidence>
<evidence type="ECO:0000256" key="11">
    <source>
        <dbReference type="HAMAP-Rule" id="MF_00255"/>
    </source>
</evidence>